<dbReference type="InterPro" id="IPR029006">
    <property type="entry name" value="ADF-H/Gelsolin-like_dom_sf"/>
</dbReference>
<dbReference type="PANTHER" id="PTHR10829">
    <property type="entry name" value="CORTACTIN AND DREBRIN"/>
    <property type="match status" value="1"/>
</dbReference>
<accession>A0ABQ9JPE3</accession>
<dbReference type="SMART" id="SM00102">
    <property type="entry name" value="ADF"/>
    <property type="match status" value="1"/>
</dbReference>
<dbReference type="Gene3D" id="3.40.20.10">
    <property type="entry name" value="Severin"/>
    <property type="match status" value="1"/>
</dbReference>
<dbReference type="InterPro" id="IPR002108">
    <property type="entry name" value="ADF-H"/>
</dbReference>
<protein>
    <recommendedName>
        <fullName evidence="1">ADF-H domain-containing protein</fullName>
    </recommendedName>
</protein>
<sequence length="143" mass="16103">AAMSTSLDAEGVRAAYDDVRSDNTKTQWAVFKFDRQRIGCSASGEDFEKFRAQFNENERAFGYIRIQTGDELSKRQKFLFITWVGASVSVLQRAKMSTDKSVIKIIFAVELQLENISEIDFDHFVSELNKAGGANYGTGVREI</sequence>
<feature type="domain" description="ADF-H" evidence="1">
    <location>
        <begin position="4"/>
        <end position="129"/>
    </location>
</feature>
<keyword evidence="3" id="KW-1185">Reference proteome</keyword>
<organism evidence="2 3">
    <name type="scientific">Molorchus minor</name>
    <dbReference type="NCBI Taxonomy" id="1323400"/>
    <lineage>
        <taxon>Eukaryota</taxon>
        <taxon>Metazoa</taxon>
        <taxon>Ecdysozoa</taxon>
        <taxon>Arthropoda</taxon>
        <taxon>Hexapoda</taxon>
        <taxon>Insecta</taxon>
        <taxon>Pterygota</taxon>
        <taxon>Neoptera</taxon>
        <taxon>Endopterygota</taxon>
        <taxon>Coleoptera</taxon>
        <taxon>Polyphaga</taxon>
        <taxon>Cucujiformia</taxon>
        <taxon>Chrysomeloidea</taxon>
        <taxon>Cerambycidae</taxon>
        <taxon>Lamiinae</taxon>
        <taxon>Monochamini</taxon>
        <taxon>Molorchus</taxon>
    </lineage>
</organism>
<evidence type="ECO:0000259" key="1">
    <source>
        <dbReference type="PROSITE" id="PS51263"/>
    </source>
</evidence>
<proteinExistence type="predicted"/>
<dbReference type="CDD" id="cd11282">
    <property type="entry name" value="ADF_coactosin_like"/>
    <property type="match status" value="1"/>
</dbReference>
<evidence type="ECO:0000313" key="2">
    <source>
        <dbReference type="EMBL" id="KAJ8979434.1"/>
    </source>
</evidence>
<gene>
    <name evidence="2" type="ORF">NQ317_003213</name>
</gene>
<dbReference type="PANTHER" id="PTHR10829:SF29">
    <property type="entry name" value="COACTOSIN-LIKE PROTEIN"/>
    <property type="match status" value="1"/>
</dbReference>
<comment type="caution">
    <text evidence="2">The sequence shown here is derived from an EMBL/GenBank/DDBJ whole genome shotgun (WGS) entry which is preliminary data.</text>
</comment>
<feature type="non-terminal residue" evidence="2">
    <location>
        <position position="1"/>
    </location>
</feature>
<dbReference type="Pfam" id="PF00241">
    <property type="entry name" value="Cofilin_ADF"/>
    <property type="match status" value="1"/>
</dbReference>
<dbReference type="Proteomes" id="UP001162164">
    <property type="component" value="Unassembled WGS sequence"/>
</dbReference>
<dbReference type="PROSITE" id="PS51263">
    <property type="entry name" value="ADF_H"/>
    <property type="match status" value="1"/>
</dbReference>
<reference evidence="2" key="1">
    <citation type="journal article" date="2023" name="Insect Mol. Biol.">
        <title>Genome sequencing provides insights into the evolution of gene families encoding plant cell wall-degrading enzymes in longhorned beetles.</title>
        <authorList>
            <person name="Shin N.R."/>
            <person name="Okamura Y."/>
            <person name="Kirsch R."/>
            <person name="Pauchet Y."/>
        </authorList>
    </citation>
    <scope>NUCLEOTIDE SEQUENCE</scope>
    <source>
        <strain evidence="2">MMC_N1</strain>
    </source>
</reference>
<name>A0ABQ9JPE3_9CUCU</name>
<evidence type="ECO:0000313" key="3">
    <source>
        <dbReference type="Proteomes" id="UP001162164"/>
    </source>
</evidence>
<dbReference type="SUPFAM" id="SSF55753">
    <property type="entry name" value="Actin depolymerizing proteins"/>
    <property type="match status" value="1"/>
</dbReference>
<dbReference type="EMBL" id="JAPWTJ010000339">
    <property type="protein sequence ID" value="KAJ8979434.1"/>
    <property type="molecule type" value="Genomic_DNA"/>
</dbReference>